<dbReference type="Proteomes" id="UP000813462">
    <property type="component" value="Unassembled WGS sequence"/>
</dbReference>
<dbReference type="Pfam" id="PF11744">
    <property type="entry name" value="ALMT"/>
    <property type="match status" value="1"/>
</dbReference>
<evidence type="ECO:0000313" key="9">
    <source>
        <dbReference type="EMBL" id="KAH7513850.1"/>
    </source>
</evidence>
<keyword evidence="8" id="KW-0407">Ion channel</keyword>
<evidence type="ECO:0000256" key="1">
    <source>
        <dbReference type="ARBA" id="ARBA00004141"/>
    </source>
</evidence>
<evidence type="ECO:0000313" key="10">
    <source>
        <dbReference type="Proteomes" id="UP000813462"/>
    </source>
</evidence>
<reference evidence="9" key="1">
    <citation type="journal article" date="2021" name="Front. Plant Sci.">
        <title>Chromosome-Scale Genome Assembly for Chinese Sour Jujube and Insights Into Its Genome Evolution and Domestication Signature.</title>
        <authorList>
            <person name="Shen L.-Y."/>
            <person name="Luo H."/>
            <person name="Wang X.-L."/>
            <person name="Wang X.-M."/>
            <person name="Qiu X.-J."/>
            <person name="Liu H."/>
            <person name="Zhou S.-S."/>
            <person name="Jia K.-H."/>
            <person name="Nie S."/>
            <person name="Bao Y.-T."/>
            <person name="Zhang R.-G."/>
            <person name="Yun Q.-Z."/>
            <person name="Chai Y.-H."/>
            <person name="Lu J.-Y."/>
            <person name="Li Y."/>
            <person name="Zhao S.-W."/>
            <person name="Mao J.-F."/>
            <person name="Jia S.-G."/>
            <person name="Mao Y.-M."/>
        </authorList>
    </citation>
    <scope>NUCLEOTIDE SEQUENCE</scope>
    <source>
        <strain evidence="9">AT0</strain>
        <tissue evidence="9">Leaf</tissue>
    </source>
</reference>
<keyword evidence="5" id="KW-1133">Transmembrane helix</keyword>
<evidence type="ECO:0000256" key="2">
    <source>
        <dbReference type="ARBA" id="ARBA00007079"/>
    </source>
</evidence>
<gene>
    <name evidence="9" type="ORF">FEM48_Zijuj11G0026000</name>
</gene>
<dbReference type="AlphaFoldDB" id="A0A978UGB9"/>
<sequence length="201" mass="22739">MICPIAIEGLVAVSVNVPVFPIWAGEKWDRERAKCFDSVADSLELVPKFLCWKLSECVGKFLKDDESEHPQYSTTIMDEFPDEPAYKKCKATLNSSAKLESLVMALHGVLHSEIQRVHSPAERLERAIDMHLYLLTAYSEPPENASEPLPKQLSHTLSSTLYELPDQLADGNNFVKNMNQQSQNTLLGLSYWLHLRNHTLS</sequence>
<dbReference type="PANTHER" id="PTHR31086">
    <property type="entry name" value="ALUMINUM-ACTIVATED MALATE TRANSPORTER 10"/>
    <property type="match status" value="1"/>
</dbReference>
<dbReference type="GO" id="GO:0034220">
    <property type="term" value="P:monoatomic ion transmembrane transport"/>
    <property type="evidence" value="ECO:0007669"/>
    <property type="project" value="UniProtKB-KW"/>
</dbReference>
<keyword evidence="6" id="KW-0406">Ion transport</keyword>
<dbReference type="GO" id="GO:0016020">
    <property type="term" value="C:membrane"/>
    <property type="evidence" value="ECO:0007669"/>
    <property type="project" value="UniProtKB-SubCell"/>
</dbReference>
<keyword evidence="7" id="KW-0472">Membrane</keyword>
<comment type="similarity">
    <text evidence="2">Belongs to the aromatic acid exporter (TC 2.A.85) family.</text>
</comment>
<proteinExistence type="inferred from homology"/>
<evidence type="ECO:0000256" key="4">
    <source>
        <dbReference type="ARBA" id="ARBA00022692"/>
    </source>
</evidence>
<evidence type="ECO:0000256" key="7">
    <source>
        <dbReference type="ARBA" id="ARBA00023136"/>
    </source>
</evidence>
<protein>
    <submittedName>
        <fullName evidence="9">Uncharacterized protein</fullName>
    </submittedName>
</protein>
<organism evidence="9 10">
    <name type="scientific">Ziziphus jujuba var. spinosa</name>
    <dbReference type="NCBI Taxonomy" id="714518"/>
    <lineage>
        <taxon>Eukaryota</taxon>
        <taxon>Viridiplantae</taxon>
        <taxon>Streptophyta</taxon>
        <taxon>Embryophyta</taxon>
        <taxon>Tracheophyta</taxon>
        <taxon>Spermatophyta</taxon>
        <taxon>Magnoliopsida</taxon>
        <taxon>eudicotyledons</taxon>
        <taxon>Gunneridae</taxon>
        <taxon>Pentapetalae</taxon>
        <taxon>rosids</taxon>
        <taxon>fabids</taxon>
        <taxon>Rosales</taxon>
        <taxon>Rhamnaceae</taxon>
        <taxon>Paliureae</taxon>
        <taxon>Ziziphus</taxon>
    </lineage>
</organism>
<name>A0A978UGB9_ZIZJJ</name>
<dbReference type="InterPro" id="IPR020966">
    <property type="entry name" value="ALMT"/>
</dbReference>
<evidence type="ECO:0000256" key="6">
    <source>
        <dbReference type="ARBA" id="ARBA00023065"/>
    </source>
</evidence>
<dbReference type="GO" id="GO:0015743">
    <property type="term" value="P:malate transport"/>
    <property type="evidence" value="ECO:0007669"/>
    <property type="project" value="InterPro"/>
</dbReference>
<dbReference type="EMBL" id="JAEACU010000011">
    <property type="protein sequence ID" value="KAH7513850.1"/>
    <property type="molecule type" value="Genomic_DNA"/>
</dbReference>
<accession>A0A978UGB9</accession>
<keyword evidence="3" id="KW-0813">Transport</keyword>
<comment type="caution">
    <text evidence="9">The sequence shown here is derived from an EMBL/GenBank/DDBJ whole genome shotgun (WGS) entry which is preliminary data.</text>
</comment>
<evidence type="ECO:0000256" key="8">
    <source>
        <dbReference type="ARBA" id="ARBA00023303"/>
    </source>
</evidence>
<comment type="subcellular location">
    <subcellularLocation>
        <location evidence="1">Membrane</location>
        <topology evidence="1">Multi-pass membrane protein</topology>
    </subcellularLocation>
</comment>
<keyword evidence="4" id="KW-0812">Transmembrane</keyword>
<evidence type="ECO:0000256" key="5">
    <source>
        <dbReference type="ARBA" id="ARBA00022989"/>
    </source>
</evidence>
<evidence type="ECO:0000256" key="3">
    <source>
        <dbReference type="ARBA" id="ARBA00022448"/>
    </source>
</evidence>